<keyword evidence="2" id="KW-1185">Reference proteome</keyword>
<protein>
    <submittedName>
        <fullName evidence="1">Uncharacterized protein</fullName>
    </submittedName>
</protein>
<organism evidence="1 2">
    <name type="scientific">Coemansia nantahalensis</name>
    <dbReference type="NCBI Taxonomy" id="2789366"/>
    <lineage>
        <taxon>Eukaryota</taxon>
        <taxon>Fungi</taxon>
        <taxon>Fungi incertae sedis</taxon>
        <taxon>Zoopagomycota</taxon>
        <taxon>Kickxellomycotina</taxon>
        <taxon>Kickxellomycetes</taxon>
        <taxon>Kickxellales</taxon>
        <taxon>Kickxellaceae</taxon>
        <taxon>Coemansia</taxon>
    </lineage>
</organism>
<evidence type="ECO:0000313" key="1">
    <source>
        <dbReference type="EMBL" id="KAJ2762649.1"/>
    </source>
</evidence>
<proteinExistence type="predicted"/>
<comment type="caution">
    <text evidence="1">The sequence shown here is derived from an EMBL/GenBank/DDBJ whole genome shotgun (WGS) entry which is preliminary data.</text>
</comment>
<evidence type="ECO:0000313" key="2">
    <source>
        <dbReference type="Proteomes" id="UP001140234"/>
    </source>
</evidence>
<gene>
    <name evidence="1" type="ORF">IWQ57_005748</name>
</gene>
<dbReference type="EMBL" id="JANBUJ010002921">
    <property type="protein sequence ID" value="KAJ2762649.1"/>
    <property type="molecule type" value="Genomic_DNA"/>
</dbReference>
<sequence length="235" mass="24628">AILARVDGGVRRLLDVGSRAFAAGRHMLPGYMASDGDAVPPVAGDSDGDAVPPVAGDSDGDAVPPVAGDSDDGSGSDDGSDDRSGRAAKRARTTPPPFATALLSLDSLGSDDEFAEAIEQVDVEEDVLLTLFVLRCRMRPESPWHAAVARLEGFSHPMLVSGTEEHVKMMMDMGELHDTLFPLLSEHFPDVFPPASFTPELFLWAAGIVEACRLCLPAALAGASSDGEIEGLCLV</sequence>
<feature type="non-terminal residue" evidence="1">
    <location>
        <position position="1"/>
    </location>
</feature>
<reference evidence="1" key="1">
    <citation type="submission" date="2022-07" db="EMBL/GenBank/DDBJ databases">
        <title>Phylogenomic reconstructions and comparative analyses of Kickxellomycotina fungi.</title>
        <authorList>
            <person name="Reynolds N.K."/>
            <person name="Stajich J.E."/>
            <person name="Barry K."/>
            <person name="Grigoriev I.V."/>
            <person name="Crous P."/>
            <person name="Smith M.E."/>
        </authorList>
    </citation>
    <scope>NUCLEOTIDE SEQUENCE</scope>
    <source>
        <strain evidence="1">CBS 109366</strain>
    </source>
</reference>
<name>A0ACC1JM25_9FUNG</name>
<dbReference type="Proteomes" id="UP001140234">
    <property type="component" value="Unassembled WGS sequence"/>
</dbReference>
<accession>A0ACC1JM25</accession>